<dbReference type="RefSeq" id="XP_002550935.1">
    <property type="nucleotide sequence ID" value="XM_002550889.1"/>
</dbReference>
<evidence type="ECO:0000256" key="1">
    <source>
        <dbReference type="SAM" id="Phobius"/>
    </source>
</evidence>
<evidence type="ECO:0000313" key="2">
    <source>
        <dbReference type="EMBL" id="EER30781.1"/>
    </source>
</evidence>
<dbReference type="InterPro" id="IPR012470">
    <property type="entry name" value="Pup1-like"/>
</dbReference>
<gene>
    <name evidence="2" type="ORF">CTRG_05233</name>
</gene>
<keyword evidence="1" id="KW-1133">Transmembrane helix</keyword>
<dbReference type="GeneID" id="8299552"/>
<sequence>MTETNPLRERLGATKFDQAVQFYEADQKLTPEDRVQLRDDIKQVLVTENIYSYSAGIAAFIMPTIYFRFFNKAALNPRSFIQKPLLSVGLGMANSYMMFQIYAKNLYKEKLDSNLPESQMNIWKTMDRNSLGIYLLYYAKSSQDPLERVPDPRSFTADQVRFDPEKYKRAEGPDHVLTTWDRIRLNNGLDITATTEEPKSGSAWDEIRKK</sequence>
<organism evidence="2 3">
    <name type="scientific">Candida tropicalis (strain ATCC MYA-3404 / T1)</name>
    <name type="common">Yeast</name>
    <dbReference type="NCBI Taxonomy" id="294747"/>
    <lineage>
        <taxon>Eukaryota</taxon>
        <taxon>Fungi</taxon>
        <taxon>Dikarya</taxon>
        <taxon>Ascomycota</taxon>
        <taxon>Saccharomycotina</taxon>
        <taxon>Pichiomycetes</taxon>
        <taxon>Debaryomycetaceae</taxon>
        <taxon>Candida/Lodderomyces clade</taxon>
        <taxon>Candida</taxon>
    </lineage>
</organism>
<dbReference type="AlphaFoldDB" id="C5MHL6"/>
<keyword evidence="1" id="KW-0472">Membrane</keyword>
<proteinExistence type="predicted"/>
<dbReference type="VEuPathDB" id="FungiDB:CTRG_05233"/>
<dbReference type="KEGG" id="ctp:CTRG_05233"/>
<name>C5MHL6_CANTT</name>
<reference evidence="2 3" key="1">
    <citation type="journal article" date="2009" name="Nature">
        <title>Evolution of pathogenicity and sexual reproduction in eight Candida genomes.</title>
        <authorList>
            <person name="Butler G."/>
            <person name="Rasmussen M.D."/>
            <person name="Lin M.F."/>
            <person name="Santos M.A."/>
            <person name="Sakthikumar S."/>
            <person name="Munro C.A."/>
            <person name="Rheinbay E."/>
            <person name="Grabherr M."/>
            <person name="Forche A."/>
            <person name="Reedy J.L."/>
            <person name="Agrafioti I."/>
            <person name="Arnaud M.B."/>
            <person name="Bates S."/>
            <person name="Brown A.J."/>
            <person name="Brunke S."/>
            <person name="Costanzo M.C."/>
            <person name="Fitzpatrick D.A."/>
            <person name="de Groot P.W."/>
            <person name="Harris D."/>
            <person name="Hoyer L.L."/>
            <person name="Hube B."/>
            <person name="Klis F.M."/>
            <person name="Kodira C."/>
            <person name="Lennard N."/>
            <person name="Logue M.E."/>
            <person name="Martin R."/>
            <person name="Neiman A.M."/>
            <person name="Nikolaou E."/>
            <person name="Quail M.A."/>
            <person name="Quinn J."/>
            <person name="Santos M.C."/>
            <person name="Schmitzberger F.F."/>
            <person name="Sherlock G."/>
            <person name="Shah P."/>
            <person name="Silverstein K.A."/>
            <person name="Skrzypek M.S."/>
            <person name="Soll D."/>
            <person name="Staggs R."/>
            <person name="Stansfield I."/>
            <person name="Stumpf M.P."/>
            <person name="Sudbery P.E."/>
            <person name="Srikantha T."/>
            <person name="Zeng Q."/>
            <person name="Berman J."/>
            <person name="Berriman M."/>
            <person name="Heitman J."/>
            <person name="Gow N.A."/>
            <person name="Lorenz M.C."/>
            <person name="Birren B.W."/>
            <person name="Kellis M."/>
            <person name="Cuomo C.A."/>
        </authorList>
    </citation>
    <scope>NUCLEOTIDE SEQUENCE [LARGE SCALE GENOMIC DNA]</scope>
    <source>
        <strain evidence="3">ATCC MYA-3404 / T1</strain>
    </source>
</reference>
<keyword evidence="1" id="KW-0812">Transmembrane</keyword>
<protein>
    <submittedName>
        <fullName evidence="2">Uncharacterized protein</fullName>
    </submittedName>
</protein>
<dbReference type="eggNOG" id="ENOG502S01E">
    <property type="taxonomic scope" value="Eukaryota"/>
</dbReference>
<keyword evidence="3" id="KW-1185">Reference proteome</keyword>
<accession>C5MHL6</accession>
<dbReference type="Proteomes" id="UP000002037">
    <property type="component" value="Unassembled WGS sequence"/>
</dbReference>
<dbReference type="OrthoDB" id="4010386at2759"/>
<dbReference type="HOGENOM" id="CLU_087023_0_0_1"/>
<dbReference type="EMBL" id="GG692402">
    <property type="protein sequence ID" value="EER30781.1"/>
    <property type="molecule type" value="Genomic_DNA"/>
</dbReference>
<dbReference type="Pfam" id="PF07954">
    <property type="entry name" value="DUF1689"/>
    <property type="match status" value="1"/>
</dbReference>
<evidence type="ECO:0000313" key="3">
    <source>
        <dbReference type="Proteomes" id="UP000002037"/>
    </source>
</evidence>
<feature type="transmembrane region" description="Helical" evidence="1">
    <location>
        <begin position="50"/>
        <end position="70"/>
    </location>
</feature>